<proteinExistence type="predicted"/>
<feature type="region of interest" description="Disordered" evidence="1">
    <location>
        <begin position="142"/>
        <end position="179"/>
    </location>
</feature>
<evidence type="ECO:0000256" key="1">
    <source>
        <dbReference type="SAM" id="MobiDB-lite"/>
    </source>
</evidence>
<comment type="caution">
    <text evidence="2">The sequence shown here is derived from an EMBL/GenBank/DDBJ whole genome shotgun (WGS) entry which is preliminary data.</text>
</comment>
<evidence type="ECO:0000313" key="3">
    <source>
        <dbReference type="Proteomes" id="UP001140510"/>
    </source>
</evidence>
<feature type="region of interest" description="Disordered" evidence="1">
    <location>
        <begin position="1"/>
        <end position="123"/>
    </location>
</feature>
<dbReference type="OrthoDB" id="5389296at2759"/>
<sequence>MPPQKPSPHRFIASVPVAQTHKPKPKSNLRHAISAQTPELQSKKITPAKRFVVAPTQQQRTGERNDATTQTERVADRVESPTSSLPELDVTPRPRARKFERVESIEEAASSPSRPTYQHEDEDKCNVVQTIEHGAMFVEEDAHTDPYVDEDELLFESEHTTKRRRTSPPSPIQHHTAPQTPIGAASHRFRFPQTPVASLNAAASYTPATTANSASVTTTTASRPHFLLPAPRSPSKPSAPLPEIFSPSRKAQKYIPNGLASNVQAWIIETAQQGPAAGIVWGREREDGGGVKR</sequence>
<accession>A0A9W8ZDP8</accession>
<dbReference type="Proteomes" id="UP001140510">
    <property type="component" value="Unassembled WGS sequence"/>
</dbReference>
<keyword evidence="3" id="KW-1185">Reference proteome</keyword>
<dbReference type="AlphaFoldDB" id="A0A9W8ZDP8"/>
<name>A0A9W8ZDP8_9PLEO</name>
<organism evidence="2 3">
    <name type="scientific">Didymella pomorum</name>
    <dbReference type="NCBI Taxonomy" id="749634"/>
    <lineage>
        <taxon>Eukaryota</taxon>
        <taxon>Fungi</taxon>
        <taxon>Dikarya</taxon>
        <taxon>Ascomycota</taxon>
        <taxon>Pezizomycotina</taxon>
        <taxon>Dothideomycetes</taxon>
        <taxon>Pleosporomycetidae</taxon>
        <taxon>Pleosporales</taxon>
        <taxon>Pleosporineae</taxon>
        <taxon>Didymellaceae</taxon>
        <taxon>Didymella</taxon>
    </lineage>
</organism>
<protein>
    <submittedName>
        <fullName evidence="2">Uncharacterized protein</fullName>
    </submittedName>
</protein>
<feature type="region of interest" description="Disordered" evidence="1">
    <location>
        <begin position="224"/>
        <end position="244"/>
    </location>
</feature>
<evidence type="ECO:0000313" key="2">
    <source>
        <dbReference type="EMBL" id="KAJ4405842.1"/>
    </source>
</evidence>
<feature type="compositionally biased region" description="Polar residues" evidence="1">
    <location>
        <begin position="34"/>
        <end position="44"/>
    </location>
</feature>
<gene>
    <name evidence="2" type="ORF">N0V91_004951</name>
</gene>
<reference evidence="2" key="1">
    <citation type="submission" date="2022-10" db="EMBL/GenBank/DDBJ databases">
        <title>Tapping the CABI collections for fungal endophytes: first genome assemblies for Collariella, Neodidymelliopsis, Ascochyta clinopodiicola, Didymella pomorum, Didymosphaeria variabile, Neocosmospora piperis and Neocucurbitaria cava.</title>
        <authorList>
            <person name="Hill R."/>
        </authorList>
    </citation>
    <scope>NUCLEOTIDE SEQUENCE</scope>
    <source>
        <strain evidence="2">IMI 355091</strain>
    </source>
</reference>
<dbReference type="EMBL" id="JAPEVA010000031">
    <property type="protein sequence ID" value="KAJ4405842.1"/>
    <property type="molecule type" value="Genomic_DNA"/>
</dbReference>
<feature type="compositionally biased region" description="Pro residues" evidence="1">
    <location>
        <begin position="231"/>
        <end position="240"/>
    </location>
</feature>